<feature type="transmembrane region" description="Helical" evidence="2">
    <location>
        <begin position="118"/>
        <end position="137"/>
    </location>
</feature>
<dbReference type="Proteomes" id="UP000838878">
    <property type="component" value="Chromosome 2"/>
</dbReference>
<dbReference type="EMBL" id="OV170222">
    <property type="protein sequence ID" value="CAH0720807.1"/>
    <property type="molecule type" value="Genomic_DNA"/>
</dbReference>
<evidence type="ECO:0000313" key="4">
    <source>
        <dbReference type="Proteomes" id="UP000838878"/>
    </source>
</evidence>
<dbReference type="OrthoDB" id="7476315at2759"/>
<proteinExistence type="predicted"/>
<evidence type="ECO:0008006" key="5">
    <source>
        <dbReference type="Google" id="ProtNLM"/>
    </source>
</evidence>
<feature type="region of interest" description="Disordered" evidence="1">
    <location>
        <begin position="278"/>
        <end position="306"/>
    </location>
</feature>
<feature type="non-terminal residue" evidence="3">
    <location>
        <position position="306"/>
    </location>
</feature>
<feature type="transmembrane region" description="Helical" evidence="2">
    <location>
        <begin position="26"/>
        <end position="46"/>
    </location>
</feature>
<sequence>MWLSLLFFMLFNIVFFFCVYQELNFLQFVFGVYIIIVAIDAFETWLKHKHRTSCLKRLIIHDNNKIKLVVSKIKAWIEKKQMGFIYLRDRNHTKAFLLLQIVLSFMLFIGKYTDGYTLIYLLCTVLFFLHKLIPPLIKILKKVQQNAESEFELEGLVPDESEINLDLLSIEPDQKLVIDERQSLDYWKPDDLPLEEASDSSDNSSSLVTNLSTEKLQTLSKDVEITDSSEDEYIPQDQQSEQFQSSLEVQPTGSWSGAAFNLLSNFGGAVANIVYKTQDEKEKRRKRVSSMDSSDGFEMIDKNDFQ</sequence>
<name>A0A8J9VXD7_9NEOP</name>
<dbReference type="AlphaFoldDB" id="A0A8J9VXD7"/>
<keyword evidence="2" id="KW-0812">Transmembrane</keyword>
<feature type="transmembrane region" description="Helical" evidence="2">
    <location>
        <begin position="95"/>
        <end position="112"/>
    </location>
</feature>
<keyword evidence="2" id="KW-1133">Transmembrane helix</keyword>
<evidence type="ECO:0000256" key="1">
    <source>
        <dbReference type="SAM" id="MobiDB-lite"/>
    </source>
</evidence>
<organism evidence="3 4">
    <name type="scientific">Brenthis ino</name>
    <name type="common">lesser marbled fritillary</name>
    <dbReference type="NCBI Taxonomy" id="405034"/>
    <lineage>
        <taxon>Eukaryota</taxon>
        <taxon>Metazoa</taxon>
        <taxon>Ecdysozoa</taxon>
        <taxon>Arthropoda</taxon>
        <taxon>Hexapoda</taxon>
        <taxon>Insecta</taxon>
        <taxon>Pterygota</taxon>
        <taxon>Neoptera</taxon>
        <taxon>Endopterygota</taxon>
        <taxon>Lepidoptera</taxon>
        <taxon>Glossata</taxon>
        <taxon>Ditrysia</taxon>
        <taxon>Papilionoidea</taxon>
        <taxon>Nymphalidae</taxon>
        <taxon>Heliconiinae</taxon>
        <taxon>Argynnini</taxon>
        <taxon>Brenthis</taxon>
    </lineage>
</organism>
<evidence type="ECO:0000313" key="3">
    <source>
        <dbReference type="EMBL" id="CAH0720807.1"/>
    </source>
</evidence>
<accession>A0A8J9VXD7</accession>
<evidence type="ECO:0000256" key="2">
    <source>
        <dbReference type="SAM" id="Phobius"/>
    </source>
</evidence>
<reference evidence="3" key="1">
    <citation type="submission" date="2021-12" db="EMBL/GenBank/DDBJ databases">
        <authorList>
            <person name="Martin H S."/>
        </authorList>
    </citation>
    <scope>NUCLEOTIDE SEQUENCE</scope>
</reference>
<gene>
    <name evidence="3" type="ORF">BINO364_LOCUS6988</name>
</gene>
<keyword evidence="4" id="KW-1185">Reference proteome</keyword>
<protein>
    <recommendedName>
        <fullName evidence="5">Reticulon-like protein</fullName>
    </recommendedName>
</protein>
<keyword evidence="2" id="KW-0472">Membrane</keyword>